<accession>A0A9D4F5F2</accession>
<evidence type="ECO:0000313" key="3">
    <source>
        <dbReference type="Proteomes" id="UP000828390"/>
    </source>
</evidence>
<keyword evidence="3" id="KW-1185">Reference proteome</keyword>
<sequence>MKVAVFVSIALFGAIGMAAADYYGSDFGIGSISGGLGSYGHGYNYGASVVPVPVPVGGRGGLGSGGLLPCK</sequence>
<dbReference type="AlphaFoldDB" id="A0A9D4F5F2"/>
<feature type="chain" id="PRO_5038383432" evidence="1">
    <location>
        <begin position="21"/>
        <end position="71"/>
    </location>
</feature>
<evidence type="ECO:0000256" key="1">
    <source>
        <dbReference type="SAM" id="SignalP"/>
    </source>
</evidence>
<comment type="caution">
    <text evidence="2">The sequence shown here is derived from an EMBL/GenBank/DDBJ whole genome shotgun (WGS) entry which is preliminary data.</text>
</comment>
<protein>
    <submittedName>
        <fullName evidence="2">Uncharacterized protein</fullName>
    </submittedName>
</protein>
<reference evidence="2" key="2">
    <citation type="submission" date="2020-11" db="EMBL/GenBank/DDBJ databases">
        <authorList>
            <person name="McCartney M.A."/>
            <person name="Auch B."/>
            <person name="Kono T."/>
            <person name="Mallez S."/>
            <person name="Becker A."/>
            <person name="Gohl D.M."/>
            <person name="Silverstein K.A.T."/>
            <person name="Koren S."/>
            <person name="Bechman K.B."/>
            <person name="Herman A."/>
            <person name="Abrahante J.E."/>
            <person name="Garbe J."/>
        </authorList>
    </citation>
    <scope>NUCLEOTIDE SEQUENCE</scope>
    <source>
        <strain evidence="2">Duluth1</strain>
        <tissue evidence="2">Whole animal</tissue>
    </source>
</reference>
<feature type="signal peptide" evidence="1">
    <location>
        <begin position="1"/>
        <end position="20"/>
    </location>
</feature>
<gene>
    <name evidence="2" type="ORF">DPMN_145694</name>
</gene>
<evidence type="ECO:0000313" key="2">
    <source>
        <dbReference type="EMBL" id="KAH3792203.1"/>
    </source>
</evidence>
<organism evidence="2 3">
    <name type="scientific">Dreissena polymorpha</name>
    <name type="common">Zebra mussel</name>
    <name type="synonym">Mytilus polymorpha</name>
    <dbReference type="NCBI Taxonomy" id="45954"/>
    <lineage>
        <taxon>Eukaryota</taxon>
        <taxon>Metazoa</taxon>
        <taxon>Spiralia</taxon>
        <taxon>Lophotrochozoa</taxon>
        <taxon>Mollusca</taxon>
        <taxon>Bivalvia</taxon>
        <taxon>Autobranchia</taxon>
        <taxon>Heteroconchia</taxon>
        <taxon>Euheterodonta</taxon>
        <taxon>Imparidentia</taxon>
        <taxon>Neoheterodontei</taxon>
        <taxon>Myida</taxon>
        <taxon>Dreissenoidea</taxon>
        <taxon>Dreissenidae</taxon>
        <taxon>Dreissena</taxon>
    </lineage>
</organism>
<proteinExistence type="predicted"/>
<reference evidence="2" key="1">
    <citation type="journal article" date="2019" name="bioRxiv">
        <title>The Genome of the Zebra Mussel, Dreissena polymorpha: A Resource for Invasive Species Research.</title>
        <authorList>
            <person name="McCartney M.A."/>
            <person name="Auch B."/>
            <person name="Kono T."/>
            <person name="Mallez S."/>
            <person name="Zhang Y."/>
            <person name="Obille A."/>
            <person name="Becker A."/>
            <person name="Abrahante J.E."/>
            <person name="Garbe J."/>
            <person name="Badalamenti J.P."/>
            <person name="Herman A."/>
            <person name="Mangelson H."/>
            <person name="Liachko I."/>
            <person name="Sullivan S."/>
            <person name="Sone E.D."/>
            <person name="Koren S."/>
            <person name="Silverstein K.A.T."/>
            <person name="Beckman K.B."/>
            <person name="Gohl D.M."/>
        </authorList>
    </citation>
    <scope>NUCLEOTIDE SEQUENCE</scope>
    <source>
        <strain evidence="2">Duluth1</strain>
        <tissue evidence="2">Whole animal</tissue>
    </source>
</reference>
<keyword evidence="1" id="KW-0732">Signal</keyword>
<dbReference type="Proteomes" id="UP000828390">
    <property type="component" value="Unassembled WGS sequence"/>
</dbReference>
<name>A0A9D4F5F2_DREPO</name>
<dbReference type="EMBL" id="JAIWYP010000007">
    <property type="protein sequence ID" value="KAH3792203.1"/>
    <property type="molecule type" value="Genomic_DNA"/>
</dbReference>